<reference evidence="1" key="1">
    <citation type="submission" date="2021-10" db="EMBL/GenBank/DDBJ databases">
        <title>Tropical sea cucumber genome reveals ecological adaptation and Cuvierian tubules defense mechanism.</title>
        <authorList>
            <person name="Chen T."/>
        </authorList>
    </citation>
    <scope>NUCLEOTIDE SEQUENCE</scope>
    <source>
        <strain evidence="1">Nanhai2018</strain>
        <tissue evidence="1">Muscle</tissue>
    </source>
</reference>
<sequence>MIQADIYNLFHSHYSEGTRYCPSCENYSQLLNIVMYCQQGSHTVLETIQRLLKDANLFS</sequence>
<evidence type="ECO:0000313" key="2">
    <source>
        <dbReference type="Proteomes" id="UP001152320"/>
    </source>
</evidence>
<dbReference type="Proteomes" id="UP001152320">
    <property type="component" value="Chromosome 18"/>
</dbReference>
<dbReference type="AlphaFoldDB" id="A0A9Q0YM32"/>
<organism evidence="1 2">
    <name type="scientific">Holothuria leucospilota</name>
    <name type="common">Black long sea cucumber</name>
    <name type="synonym">Mertensiothuria leucospilota</name>
    <dbReference type="NCBI Taxonomy" id="206669"/>
    <lineage>
        <taxon>Eukaryota</taxon>
        <taxon>Metazoa</taxon>
        <taxon>Echinodermata</taxon>
        <taxon>Eleutherozoa</taxon>
        <taxon>Echinozoa</taxon>
        <taxon>Holothuroidea</taxon>
        <taxon>Aspidochirotacea</taxon>
        <taxon>Aspidochirotida</taxon>
        <taxon>Holothuriidae</taxon>
        <taxon>Holothuria</taxon>
    </lineage>
</organism>
<proteinExistence type="predicted"/>
<accession>A0A9Q0YM32</accession>
<evidence type="ECO:0000313" key="1">
    <source>
        <dbReference type="EMBL" id="KAJ8024967.1"/>
    </source>
</evidence>
<dbReference type="EMBL" id="JAIZAY010000018">
    <property type="protein sequence ID" value="KAJ8024967.1"/>
    <property type="molecule type" value="Genomic_DNA"/>
</dbReference>
<name>A0A9Q0YM32_HOLLE</name>
<keyword evidence="2" id="KW-1185">Reference proteome</keyword>
<comment type="caution">
    <text evidence="1">The sequence shown here is derived from an EMBL/GenBank/DDBJ whole genome shotgun (WGS) entry which is preliminary data.</text>
</comment>
<protein>
    <submittedName>
        <fullName evidence="1">Uncharacterized protein</fullName>
    </submittedName>
</protein>
<gene>
    <name evidence="1" type="ORF">HOLleu_35035</name>
</gene>